<dbReference type="AlphaFoldDB" id="A0A915J8D9"/>
<name>A0A915J8D9_ROMCU</name>
<protein>
    <submittedName>
        <fullName evidence="2">Uncharacterized protein</fullName>
    </submittedName>
</protein>
<accession>A0A915J8D9</accession>
<organism evidence="1 2">
    <name type="scientific">Romanomermis culicivorax</name>
    <name type="common">Nematode worm</name>
    <dbReference type="NCBI Taxonomy" id="13658"/>
    <lineage>
        <taxon>Eukaryota</taxon>
        <taxon>Metazoa</taxon>
        <taxon>Ecdysozoa</taxon>
        <taxon>Nematoda</taxon>
        <taxon>Enoplea</taxon>
        <taxon>Dorylaimia</taxon>
        <taxon>Mermithida</taxon>
        <taxon>Mermithoidea</taxon>
        <taxon>Mermithidae</taxon>
        <taxon>Romanomermis</taxon>
    </lineage>
</organism>
<evidence type="ECO:0000313" key="2">
    <source>
        <dbReference type="WBParaSite" id="nRc.2.0.1.t22738-RA"/>
    </source>
</evidence>
<proteinExistence type="predicted"/>
<keyword evidence="1" id="KW-1185">Reference proteome</keyword>
<reference evidence="2" key="1">
    <citation type="submission" date="2022-11" db="UniProtKB">
        <authorList>
            <consortium name="WormBaseParasite"/>
        </authorList>
    </citation>
    <scope>IDENTIFICATION</scope>
</reference>
<evidence type="ECO:0000313" key="1">
    <source>
        <dbReference type="Proteomes" id="UP000887565"/>
    </source>
</evidence>
<sequence length="77" mass="8956">MDVLDILDDMDEDDIDDYVRIRTFSDSTNPLEKYSDAKFRIRYKLTKNNAIQLIALLEENLNRYTKRGRAVSAALQG</sequence>
<dbReference type="Proteomes" id="UP000887565">
    <property type="component" value="Unplaced"/>
</dbReference>
<dbReference type="WBParaSite" id="nRc.2.0.1.t22738-RA">
    <property type="protein sequence ID" value="nRc.2.0.1.t22738-RA"/>
    <property type="gene ID" value="nRc.2.0.1.g22738"/>
</dbReference>